<dbReference type="InterPro" id="IPR014710">
    <property type="entry name" value="RmlC-like_jellyroll"/>
</dbReference>
<dbReference type="OrthoDB" id="9814751at2"/>
<sequence>MDSDIGTRLKALRTMYGLSQREVAKRAGVTNSTISLIEQSRVSPSVDSLKKVLNSFSLSLIEFLTMDMNEDDDKIFFAKGDLVEFFENGAHLKIVGANRKDRKLRFLHERYEPGAHSGADMLTHNSEEAGMVIQGTIELTVGQNSRVLKEGDSYYINNKIPHRFKNIGKGEAVIISAATPPSF</sequence>
<dbReference type="SUPFAM" id="SSF51182">
    <property type="entry name" value="RmlC-like cupins"/>
    <property type="match status" value="1"/>
</dbReference>
<dbReference type="Pfam" id="PF01381">
    <property type="entry name" value="HTH_3"/>
    <property type="match status" value="1"/>
</dbReference>
<name>A0A1E5Q7N7_9PROT</name>
<comment type="caution">
    <text evidence="3">The sequence shown here is derived from an EMBL/GenBank/DDBJ whole genome shotgun (WGS) entry which is preliminary data.</text>
</comment>
<dbReference type="Gene3D" id="1.10.260.40">
    <property type="entry name" value="lambda repressor-like DNA-binding domains"/>
    <property type="match status" value="1"/>
</dbReference>
<dbReference type="Gene3D" id="2.60.120.10">
    <property type="entry name" value="Jelly Rolls"/>
    <property type="match status" value="1"/>
</dbReference>
<dbReference type="Pfam" id="PF07883">
    <property type="entry name" value="Cupin_2"/>
    <property type="match status" value="1"/>
</dbReference>
<dbReference type="InterPro" id="IPR050807">
    <property type="entry name" value="TransReg_Diox_bact_type"/>
</dbReference>
<dbReference type="InterPro" id="IPR001387">
    <property type="entry name" value="Cro/C1-type_HTH"/>
</dbReference>
<protein>
    <submittedName>
        <fullName evidence="3">XRE family transcriptional regulator</fullName>
    </submittedName>
</protein>
<dbReference type="GO" id="GO:0003677">
    <property type="term" value="F:DNA binding"/>
    <property type="evidence" value="ECO:0007669"/>
    <property type="project" value="UniProtKB-KW"/>
</dbReference>
<evidence type="ECO:0000256" key="1">
    <source>
        <dbReference type="ARBA" id="ARBA00023125"/>
    </source>
</evidence>
<keyword evidence="1" id="KW-0238">DNA-binding</keyword>
<dbReference type="CDD" id="cd00093">
    <property type="entry name" value="HTH_XRE"/>
    <property type="match status" value="1"/>
</dbReference>
<reference evidence="4" key="1">
    <citation type="submission" date="2016-07" db="EMBL/GenBank/DDBJ databases">
        <authorList>
            <person name="Florea S."/>
            <person name="Webb J.S."/>
            <person name="Jaromczyk J."/>
            <person name="Schardl C.L."/>
        </authorList>
    </citation>
    <scope>NUCLEOTIDE SEQUENCE [LARGE SCALE GENOMIC DNA]</scope>
    <source>
        <strain evidence="4">MV-1</strain>
    </source>
</reference>
<dbReference type="RefSeq" id="WP_069958234.1">
    <property type="nucleotide sequence ID" value="NZ_MCGG01000029.1"/>
</dbReference>
<gene>
    <name evidence="3" type="ORF">BEN30_11590</name>
</gene>
<proteinExistence type="predicted"/>
<dbReference type="EMBL" id="MCGG01000029">
    <property type="protein sequence ID" value="OEJ66714.1"/>
    <property type="molecule type" value="Genomic_DNA"/>
</dbReference>
<dbReference type="InterPro" id="IPR011051">
    <property type="entry name" value="RmlC_Cupin_sf"/>
</dbReference>
<dbReference type="InterPro" id="IPR010982">
    <property type="entry name" value="Lambda_DNA-bd_dom_sf"/>
</dbReference>
<keyword evidence="4" id="KW-1185">Reference proteome</keyword>
<dbReference type="InterPro" id="IPR013096">
    <property type="entry name" value="Cupin_2"/>
</dbReference>
<dbReference type="AlphaFoldDB" id="A0A1E5Q7N7"/>
<dbReference type="GO" id="GO:0005829">
    <property type="term" value="C:cytosol"/>
    <property type="evidence" value="ECO:0007669"/>
    <property type="project" value="TreeGrafter"/>
</dbReference>
<dbReference type="SUPFAM" id="SSF47413">
    <property type="entry name" value="lambda repressor-like DNA-binding domains"/>
    <property type="match status" value="1"/>
</dbReference>
<dbReference type="Proteomes" id="UP000095347">
    <property type="component" value="Unassembled WGS sequence"/>
</dbReference>
<dbReference type="PANTHER" id="PTHR46797">
    <property type="entry name" value="HTH-TYPE TRANSCRIPTIONAL REGULATOR"/>
    <property type="match status" value="1"/>
</dbReference>
<dbReference type="GO" id="GO:0003700">
    <property type="term" value="F:DNA-binding transcription factor activity"/>
    <property type="evidence" value="ECO:0007669"/>
    <property type="project" value="TreeGrafter"/>
</dbReference>
<dbReference type="PANTHER" id="PTHR46797:SF11">
    <property type="entry name" value="HTH-TYPE TRANSCRIPTIONAL REGULATOR PUUR"/>
    <property type="match status" value="1"/>
</dbReference>
<dbReference type="PROSITE" id="PS50943">
    <property type="entry name" value="HTH_CROC1"/>
    <property type="match status" value="1"/>
</dbReference>
<accession>A0A1E5Q7N7</accession>
<feature type="domain" description="HTH cro/C1-type" evidence="2">
    <location>
        <begin position="9"/>
        <end position="63"/>
    </location>
</feature>
<organism evidence="3 4">
    <name type="scientific">Magnetovibrio blakemorei</name>
    <dbReference type="NCBI Taxonomy" id="28181"/>
    <lineage>
        <taxon>Bacteria</taxon>
        <taxon>Pseudomonadati</taxon>
        <taxon>Pseudomonadota</taxon>
        <taxon>Alphaproteobacteria</taxon>
        <taxon>Rhodospirillales</taxon>
        <taxon>Magnetovibrionaceae</taxon>
        <taxon>Magnetovibrio</taxon>
    </lineage>
</organism>
<evidence type="ECO:0000313" key="3">
    <source>
        <dbReference type="EMBL" id="OEJ66714.1"/>
    </source>
</evidence>
<dbReference type="CDD" id="cd02209">
    <property type="entry name" value="cupin_XRE_C"/>
    <property type="match status" value="1"/>
</dbReference>
<dbReference type="STRING" id="28181.BEN30_11590"/>
<dbReference type="SMART" id="SM00530">
    <property type="entry name" value="HTH_XRE"/>
    <property type="match status" value="1"/>
</dbReference>
<evidence type="ECO:0000259" key="2">
    <source>
        <dbReference type="PROSITE" id="PS50943"/>
    </source>
</evidence>
<evidence type="ECO:0000313" key="4">
    <source>
        <dbReference type="Proteomes" id="UP000095347"/>
    </source>
</evidence>